<dbReference type="Gene3D" id="3.30.450.40">
    <property type="match status" value="2"/>
</dbReference>
<sequence length="569" mass="61161">MAEDRKNRRQDVARRPSVLSDELRCRLDVVARDAPESARQLLESVLVIGRDLDLSHVPRRIVDAAVRLVDAEYGVLGILGEDGGLARVLRSGTLRTDAVARLPDGLATPGGPVRPAEPSRPAGHPASCRLQPGRTPEHSFLEVPITVRGTAFGTLRLTGKRGGKDFDEQDETVLSALAAAAGTAIEHARLYQEARDGRRWREADAEIVALLLSGADGTSVLRRIVDSAREILSADLGALAFPQECGTLRVALATGVDAERHQGLVIPRDGSFAGAALRVGEPLISLDVEHDPRITVGPPRWAGLGPAVAMPMTAENEVRGVLLLARAHGGDPFTEAETAPLLSFAGHVALALELGERRRTTEKLTLLEDHERIARDLHDLAIQRLFATGMTLQSIVRFTEHPAARERLLRAVDDLDETIKIIRSAIFGLRTLRTSRTDRGLRARATVAVEQAASPLGFIPALRMEGLIDTDVPPDVAENVLAVLQEALSNVARHARASAVRVSLTDRSGRLTLTVSDNGTGIPPDSRRSGLDNLARRAESLGGTLTTEVPEGGGARVVWTVPLHRGGRR</sequence>
<keyword evidence="2 7" id="KW-0418">Kinase</keyword>
<dbReference type="PANTHER" id="PTHR24421:SF56">
    <property type="entry name" value="OXYGEN SENSOR HISTIDINE KINASE RESPONSE REGULATOR DOST"/>
    <property type="match status" value="1"/>
</dbReference>
<accession>A0ABN1UN23</accession>
<keyword evidence="1" id="KW-0808">Transferase</keyword>
<dbReference type="Proteomes" id="UP001501371">
    <property type="component" value="Unassembled WGS sequence"/>
</dbReference>
<keyword evidence="3" id="KW-0902">Two-component regulatory system</keyword>
<dbReference type="CDD" id="cd16917">
    <property type="entry name" value="HATPase_UhpB-NarQ-NarX-like"/>
    <property type="match status" value="1"/>
</dbReference>
<dbReference type="Pfam" id="PF07730">
    <property type="entry name" value="HisKA_3"/>
    <property type="match status" value="1"/>
</dbReference>
<dbReference type="GO" id="GO:0016301">
    <property type="term" value="F:kinase activity"/>
    <property type="evidence" value="ECO:0007669"/>
    <property type="project" value="UniProtKB-KW"/>
</dbReference>
<comment type="caution">
    <text evidence="7">The sequence shown here is derived from an EMBL/GenBank/DDBJ whole genome shotgun (WGS) entry which is preliminary data.</text>
</comment>
<dbReference type="Gene3D" id="1.20.5.1930">
    <property type="match status" value="1"/>
</dbReference>
<dbReference type="EMBL" id="BAAAKV010000006">
    <property type="protein sequence ID" value="GAA1156306.1"/>
    <property type="molecule type" value="Genomic_DNA"/>
</dbReference>
<dbReference type="InterPro" id="IPR003594">
    <property type="entry name" value="HATPase_dom"/>
</dbReference>
<dbReference type="SMART" id="SM00387">
    <property type="entry name" value="HATPase_c"/>
    <property type="match status" value="1"/>
</dbReference>
<name>A0ABN1UN23_9ACTN</name>
<evidence type="ECO:0000259" key="6">
    <source>
        <dbReference type="SMART" id="SM00387"/>
    </source>
</evidence>
<dbReference type="PANTHER" id="PTHR24421">
    <property type="entry name" value="NITRATE/NITRITE SENSOR PROTEIN NARX-RELATED"/>
    <property type="match status" value="1"/>
</dbReference>
<evidence type="ECO:0000313" key="7">
    <source>
        <dbReference type="EMBL" id="GAA1156306.1"/>
    </source>
</evidence>
<feature type="domain" description="GAF" evidence="5">
    <location>
        <begin position="216"/>
        <end position="362"/>
    </location>
</feature>
<protein>
    <submittedName>
        <fullName evidence="7">Two-component system sensor histidine kinase</fullName>
    </submittedName>
</protein>
<dbReference type="InterPro" id="IPR029016">
    <property type="entry name" value="GAF-like_dom_sf"/>
</dbReference>
<evidence type="ECO:0000313" key="8">
    <source>
        <dbReference type="Proteomes" id="UP001501371"/>
    </source>
</evidence>
<dbReference type="SMART" id="SM00065">
    <property type="entry name" value="GAF"/>
    <property type="match status" value="2"/>
</dbReference>
<dbReference type="SUPFAM" id="SSF55781">
    <property type="entry name" value="GAF domain-like"/>
    <property type="match status" value="2"/>
</dbReference>
<dbReference type="Gene3D" id="3.30.565.10">
    <property type="entry name" value="Histidine kinase-like ATPase, C-terminal domain"/>
    <property type="match status" value="1"/>
</dbReference>
<organism evidence="7 8">
    <name type="scientific">Streptomyces hebeiensis</name>
    <dbReference type="NCBI Taxonomy" id="229486"/>
    <lineage>
        <taxon>Bacteria</taxon>
        <taxon>Bacillati</taxon>
        <taxon>Actinomycetota</taxon>
        <taxon>Actinomycetes</taxon>
        <taxon>Kitasatosporales</taxon>
        <taxon>Streptomycetaceae</taxon>
        <taxon>Streptomyces</taxon>
    </lineage>
</organism>
<feature type="region of interest" description="Disordered" evidence="4">
    <location>
        <begin position="105"/>
        <end position="126"/>
    </location>
</feature>
<proteinExistence type="predicted"/>
<keyword evidence="8" id="KW-1185">Reference proteome</keyword>
<evidence type="ECO:0000256" key="3">
    <source>
        <dbReference type="ARBA" id="ARBA00023012"/>
    </source>
</evidence>
<reference evidence="7 8" key="1">
    <citation type="journal article" date="2019" name="Int. J. Syst. Evol. Microbiol.">
        <title>The Global Catalogue of Microorganisms (GCM) 10K type strain sequencing project: providing services to taxonomists for standard genome sequencing and annotation.</title>
        <authorList>
            <consortium name="The Broad Institute Genomics Platform"/>
            <consortium name="The Broad Institute Genome Sequencing Center for Infectious Disease"/>
            <person name="Wu L."/>
            <person name="Ma J."/>
        </authorList>
    </citation>
    <scope>NUCLEOTIDE SEQUENCE [LARGE SCALE GENOMIC DNA]</scope>
    <source>
        <strain evidence="7 8">JCM 12696</strain>
    </source>
</reference>
<dbReference type="InterPro" id="IPR003018">
    <property type="entry name" value="GAF"/>
</dbReference>
<dbReference type="InterPro" id="IPR011712">
    <property type="entry name" value="Sig_transdc_His_kin_sub3_dim/P"/>
</dbReference>
<feature type="domain" description="GAF" evidence="5">
    <location>
        <begin position="53"/>
        <end position="195"/>
    </location>
</feature>
<dbReference type="SUPFAM" id="SSF55874">
    <property type="entry name" value="ATPase domain of HSP90 chaperone/DNA topoisomerase II/histidine kinase"/>
    <property type="match status" value="1"/>
</dbReference>
<evidence type="ECO:0000256" key="4">
    <source>
        <dbReference type="SAM" id="MobiDB-lite"/>
    </source>
</evidence>
<evidence type="ECO:0000256" key="2">
    <source>
        <dbReference type="ARBA" id="ARBA00022777"/>
    </source>
</evidence>
<evidence type="ECO:0000256" key="1">
    <source>
        <dbReference type="ARBA" id="ARBA00022679"/>
    </source>
</evidence>
<gene>
    <name evidence="7" type="ORF">GCM10009654_10170</name>
</gene>
<dbReference type="Pfam" id="PF13185">
    <property type="entry name" value="GAF_2"/>
    <property type="match status" value="2"/>
</dbReference>
<dbReference type="InterPro" id="IPR050482">
    <property type="entry name" value="Sensor_HK_TwoCompSys"/>
</dbReference>
<dbReference type="Pfam" id="PF02518">
    <property type="entry name" value="HATPase_c"/>
    <property type="match status" value="1"/>
</dbReference>
<feature type="domain" description="Histidine kinase/HSP90-like ATPase" evidence="6">
    <location>
        <begin position="475"/>
        <end position="565"/>
    </location>
</feature>
<dbReference type="RefSeq" id="WP_344270688.1">
    <property type="nucleotide sequence ID" value="NZ_BAAAKV010000006.1"/>
</dbReference>
<evidence type="ECO:0000259" key="5">
    <source>
        <dbReference type="SMART" id="SM00065"/>
    </source>
</evidence>
<dbReference type="InterPro" id="IPR036890">
    <property type="entry name" value="HATPase_C_sf"/>
</dbReference>